<accession>A0A811K6B8</accession>
<organism evidence="2 3">
    <name type="scientific">Bursaphelenchus okinawaensis</name>
    <dbReference type="NCBI Taxonomy" id="465554"/>
    <lineage>
        <taxon>Eukaryota</taxon>
        <taxon>Metazoa</taxon>
        <taxon>Ecdysozoa</taxon>
        <taxon>Nematoda</taxon>
        <taxon>Chromadorea</taxon>
        <taxon>Rhabditida</taxon>
        <taxon>Tylenchina</taxon>
        <taxon>Tylenchomorpha</taxon>
        <taxon>Aphelenchoidea</taxon>
        <taxon>Aphelenchoididae</taxon>
        <taxon>Bursaphelenchus</taxon>
    </lineage>
</organism>
<sequence length="224" mass="25271">MDPLVVNNPGVLMSLLMENEMEWRQQVSSSLIYLIQTVQDLKLENEALRQQLNEQKHFSLMAFNVDEKLLFNAVYVEKHKLTDFDPLNPQRTVILGEFVADFANGHGLNGCNLGQVVQPITTGVIRKLFESEADKYTYTEDSIGKGRPARYAKIPTEFIKELSEAICDGFNPSKSQRAKLLPQARTIAGTVARNYFNNARSHRKKSQNSPSCSVEDGESRMGDE</sequence>
<dbReference type="OrthoDB" id="5809646at2759"/>
<dbReference type="EMBL" id="CAJFCW020000002">
    <property type="protein sequence ID" value="CAG9093176.1"/>
    <property type="molecule type" value="Genomic_DNA"/>
</dbReference>
<keyword evidence="3" id="KW-1185">Reference proteome</keyword>
<protein>
    <submittedName>
        <fullName evidence="2">Uncharacterized protein</fullName>
    </submittedName>
</protein>
<evidence type="ECO:0000256" key="1">
    <source>
        <dbReference type="SAM" id="MobiDB-lite"/>
    </source>
</evidence>
<feature type="region of interest" description="Disordered" evidence="1">
    <location>
        <begin position="198"/>
        <end position="224"/>
    </location>
</feature>
<proteinExistence type="predicted"/>
<name>A0A811K6B8_9BILA</name>
<dbReference type="Proteomes" id="UP000783686">
    <property type="component" value="Unassembled WGS sequence"/>
</dbReference>
<gene>
    <name evidence="2" type="ORF">BOKJ2_LOCUS3633</name>
</gene>
<dbReference type="Proteomes" id="UP000614601">
    <property type="component" value="Unassembled WGS sequence"/>
</dbReference>
<evidence type="ECO:0000313" key="2">
    <source>
        <dbReference type="EMBL" id="CAD5211316.1"/>
    </source>
</evidence>
<dbReference type="EMBL" id="CAJFDH010000002">
    <property type="protein sequence ID" value="CAD5211316.1"/>
    <property type="molecule type" value="Genomic_DNA"/>
</dbReference>
<evidence type="ECO:0000313" key="3">
    <source>
        <dbReference type="Proteomes" id="UP000614601"/>
    </source>
</evidence>
<reference evidence="2" key="1">
    <citation type="submission" date="2020-09" db="EMBL/GenBank/DDBJ databases">
        <authorList>
            <person name="Kikuchi T."/>
        </authorList>
    </citation>
    <scope>NUCLEOTIDE SEQUENCE</scope>
    <source>
        <strain evidence="2">SH1</strain>
    </source>
</reference>
<dbReference type="AlphaFoldDB" id="A0A811K6B8"/>
<comment type="caution">
    <text evidence="2">The sequence shown here is derived from an EMBL/GenBank/DDBJ whole genome shotgun (WGS) entry which is preliminary data.</text>
</comment>